<keyword evidence="2" id="KW-1185">Reference proteome</keyword>
<protein>
    <submittedName>
        <fullName evidence="1">Uncharacterized protein</fullName>
    </submittedName>
</protein>
<evidence type="ECO:0000313" key="2">
    <source>
        <dbReference type="Proteomes" id="UP000029921"/>
    </source>
</evidence>
<name>A0A4U8T2B7_9HELI</name>
<gene>
    <name evidence="1" type="ORF">LS74_001745</name>
</gene>
<organism evidence="1 2">
    <name type="scientific">Helicobacter magdeburgensis</name>
    <dbReference type="NCBI Taxonomy" id="471858"/>
    <lineage>
        <taxon>Bacteria</taxon>
        <taxon>Pseudomonadati</taxon>
        <taxon>Campylobacterota</taxon>
        <taxon>Epsilonproteobacteria</taxon>
        <taxon>Campylobacterales</taxon>
        <taxon>Helicobacteraceae</taxon>
        <taxon>Helicobacter</taxon>
    </lineage>
</organism>
<sequence length="90" mass="10474">MSQAVQSKILYNRVFAAILQYYGINPKNMWKRNGVYGCGHSGMYFYPDELTFSKWEKVSRYVGGKYEHESVEVFFKVSVDAKGIEWTKVS</sequence>
<accession>A0A4U8T2B7</accession>
<evidence type="ECO:0000313" key="1">
    <source>
        <dbReference type="EMBL" id="TLD93473.1"/>
    </source>
</evidence>
<dbReference type="Proteomes" id="UP000029921">
    <property type="component" value="Unassembled WGS sequence"/>
</dbReference>
<dbReference type="AlphaFoldDB" id="A0A4U8T2B7"/>
<reference evidence="1 2" key="1">
    <citation type="journal article" date="2014" name="Genome Announc.">
        <title>Draft genome sequences of eight enterohepatic helicobacter species isolated from both laboratory and wild rodents.</title>
        <authorList>
            <person name="Sheh A."/>
            <person name="Shen Z."/>
            <person name="Fox J.G."/>
        </authorList>
    </citation>
    <scope>NUCLEOTIDE SEQUENCE [LARGE SCALE GENOMIC DNA]</scope>
    <source>
        <strain evidence="1 2">MIT 96-1001</strain>
    </source>
</reference>
<comment type="caution">
    <text evidence="1">The sequence shown here is derived from an EMBL/GenBank/DDBJ whole genome shotgun (WGS) entry which is preliminary data.</text>
</comment>
<dbReference type="EMBL" id="JRPE02000002">
    <property type="protein sequence ID" value="TLD93473.1"/>
    <property type="molecule type" value="Genomic_DNA"/>
</dbReference>
<proteinExistence type="predicted"/>